<dbReference type="GO" id="GO:0008237">
    <property type="term" value="F:metallopeptidase activity"/>
    <property type="evidence" value="ECO:0007669"/>
    <property type="project" value="UniProtKB-KW"/>
</dbReference>
<gene>
    <name evidence="5" type="ORF">SAMN05421747_101466</name>
</gene>
<dbReference type="InterPro" id="IPR012656">
    <property type="entry name" value="CHP02421_QEGLA"/>
</dbReference>
<dbReference type="Pfam" id="PF08014">
    <property type="entry name" value="MATCAP"/>
    <property type="match status" value="1"/>
</dbReference>
<dbReference type="InterPro" id="IPR012548">
    <property type="entry name" value="MATCAP"/>
</dbReference>
<dbReference type="Proteomes" id="UP000199577">
    <property type="component" value="Unassembled WGS sequence"/>
</dbReference>
<proteinExistence type="predicted"/>
<dbReference type="RefSeq" id="WP_090970615.1">
    <property type="nucleotide sequence ID" value="NZ_FOLL01000001.1"/>
</dbReference>
<keyword evidence="3" id="KW-0378">Hydrolase</keyword>
<dbReference type="PANTHER" id="PTHR31817">
    <property type="match status" value="1"/>
</dbReference>
<dbReference type="GO" id="GO:0006508">
    <property type="term" value="P:proteolysis"/>
    <property type="evidence" value="ECO:0007669"/>
    <property type="project" value="UniProtKB-KW"/>
</dbReference>
<dbReference type="SMART" id="SM01154">
    <property type="entry name" value="DUF1704"/>
    <property type="match status" value="1"/>
</dbReference>
<evidence type="ECO:0000313" key="5">
    <source>
        <dbReference type="EMBL" id="SFB84303.1"/>
    </source>
</evidence>
<dbReference type="GO" id="GO:0080164">
    <property type="term" value="P:regulation of nitric oxide metabolic process"/>
    <property type="evidence" value="ECO:0007669"/>
    <property type="project" value="TreeGrafter"/>
</dbReference>
<evidence type="ECO:0000256" key="2">
    <source>
        <dbReference type="ARBA" id="ARBA00022670"/>
    </source>
</evidence>
<dbReference type="STRING" id="623281.SAMN05421747_101466"/>
<keyword evidence="2" id="KW-0645">Protease</keyword>
<protein>
    <recommendedName>
        <fullName evidence="7">Flavohemoglobin expression-modulating QEGLA motif protein</fullName>
    </recommendedName>
</protein>
<evidence type="ECO:0008006" key="7">
    <source>
        <dbReference type="Google" id="ProtNLM"/>
    </source>
</evidence>
<name>A0A1I1EH91_9SPHI</name>
<sequence length="616" mass="69838">MITADIKKYTARIVDKLVKNHPLHLVLPSGGELHIDRPVPYLLVYRIPPHGEDAFTSALGKTESAYLVAPDTAETPVTPVTRAIASTMADKFGGFMLLEVWLSDRVDAPAFTIHISQKSALAVAEKMQAELQRIQIHQAQAIETKLEKGKRIPSPPYYDGIFDAEEARQSEIIVIGLEIAPIYINQQTGKPYPLFLRELREGFVKALRKSFFEFVRVKTSYSAAHFEMLGTTELHELVWDIDNKLAEYSNQFDFLLLVTPINAQEAWQQFSKSKFRKNPVFHYRPMPIDPELIKRKLYNLPIEDISDPTIAYLFRDKRKEIDRMLNMLGEREKADFLYSSQQLFGIIDEHLLEIARAILVAAPPQPSPAAKEMLDAATFAGMAKMELEYLKKQYAAVSTAVRVRDDVEGVMVSRGTLNISSRYSISKDRAFSLLQHEVGTHVVTYYNGMAQPFKLFYVGVPGYEQLQEGLAVLSEYMTGGLTNQRMRILAARVVAVHHMLAGNSFVDTFDLLTSKYAFGSDTAFHIAMRVYRGGGLTKDAVYLKGLLNVIEYIKQGKDISQLLIGKIRQDYLPIIEELTHRRLLKPLTLRPKFLEKPYIDKIAEIKKAGTVFKMLK</sequence>
<dbReference type="OrthoDB" id="9785840at2"/>
<organism evidence="5 6">
    <name type="scientific">Parapedobacter composti</name>
    <dbReference type="NCBI Taxonomy" id="623281"/>
    <lineage>
        <taxon>Bacteria</taxon>
        <taxon>Pseudomonadati</taxon>
        <taxon>Bacteroidota</taxon>
        <taxon>Sphingobacteriia</taxon>
        <taxon>Sphingobacteriales</taxon>
        <taxon>Sphingobacteriaceae</taxon>
        <taxon>Parapedobacter</taxon>
    </lineage>
</organism>
<keyword evidence="6" id="KW-1185">Reference proteome</keyword>
<comment type="cofactor">
    <cofactor evidence="1">
        <name>Zn(2+)</name>
        <dbReference type="ChEBI" id="CHEBI:29105"/>
    </cofactor>
</comment>
<keyword evidence="4" id="KW-0482">Metalloprotease</keyword>
<evidence type="ECO:0000256" key="1">
    <source>
        <dbReference type="ARBA" id="ARBA00001947"/>
    </source>
</evidence>
<reference evidence="5 6" key="1">
    <citation type="submission" date="2016-10" db="EMBL/GenBank/DDBJ databases">
        <authorList>
            <person name="de Groot N.N."/>
        </authorList>
    </citation>
    <scope>NUCLEOTIDE SEQUENCE [LARGE SCALE GENOMIC DNA]</scope>
    <source>
        <strain evidence="5 6">DSM 22900</strain>
    </source>
</reference>
<evidence type="ECO:0000313" key="6">
    <source>
        <dbReference type="Proteomes" id="UP000199577"/>
    </source>
</evidence>
<evidence type="ECO:0000256" key="3">
    <source>
        <dbReference type="ARBA" id="ARBA00022801"/>
    </source>
</evidence>
<dbReference type="EMBL" id="FOLL01000001">
    <property type="protein sequence ID" value="SFB84303.1"/>
    <property type="molecule type" value="Genomic_DNA"/>
</dbReference>
<dbReference type="AlphaFoldDB" id="A0A1I1EH91"/>
<dbReference type="NCBIfam" id="TIGR02421">
    <property type="entry name" value="QEGLA"/>
    <property type="match status" value="1"/>
</dbReference>
<dbReference type="PANTHER" id="PTHR31817:SF0">
    <property type="entry name" value="CHROMOSOME UNDETERMINED SCAFFOLD_67, WHOLE GENOME SHOTGUN SEQUENCE"/>
    <property type="match status" value="1"/>
</dbReference>
<accession>A0A1I1EH91</accession>
<evidence type="ECO:0000256" key="4">
    <source>
        <dbReference type="ARBA" id="ARBA00023049"/>
    </source>
</evidence>